<evidence type="ECO:0000256" key="1">
    <source>
        <dbReference type="SAM" id="MobiDB-lite"/>
    </source>
</evidence>
<feature type="compositionally biased region" description="Basic residues" evidence="1">
    <location>
        <begin position="89"/>
        <end position="103"/>
    </location>
</feature>
<dbReference type="HOGENOM" id="CLU_790818_0_0_1"/>
<dbReference type="PANTHER" id="PTHR33994:SF32">
    <property type="entry name" value="LATE EMBRYOGENESIS ABUNDANT PROTEIN LEA-2 SUBGROUP DOMAIN-CONTAINING PROTEIN"/>
    <property type="match status" value="1"/>
</dbReference>
<feature type="region of interest" description="Disordered" evidence="1">
    <location>
        <begin position="124"/>
        <end position="146"/>
    </location>
</feature>
<reference evidence="2 3" key="1">
    <citation type="journal article" date="2005" name="PLoS Biol.">
        <title>The genomes of Oryza sativa: a history of duplications.</title>
        <authorList>
            <person name="Yu J."/>
            <person name="Wang J."/>
            <person name="Lin W."/>
            <person name="Li S."/>
            <person name="Li H."/>
            <person name="Zhou J."/>
            <person name="Ni P."/>
            <person name="Dong W."/>
            <person name="Hu S."/>
            <person name="Zeng C."/>
            <person name="Zhang J."/>
            <person name="Zhang Y."/>
            <person name="Li R."/>
            <person name="Xu Z."/>
            <person name="Li S."/>
            <person name="Li X."/>
            <person name="Zheng H."/>
            <person name="Cong L."/>
            <person name="Lin L."/>
            <person name="Yin J."/>
            <person name="Geng J."/>
            <person name="Li G."/>
            <person name="Shi J."/>
            <person name="Liu J."/>
            <person name="Lv H."/>
            <person name="Li J."/>
            <person name="Wang J."/>
            <person name="Deng Y."/>
            <person name="Ran L."/>
            <person name="Shi X."/>
            <person name="Wang X."/>
            <person name="Wu Q."/>
            <person name="Li C."/>
            <person name="Ren X."/>
            <person name="Wang J."/>
            <person name="Wang X."/>
            <person name="Li D."/>
            <person name="Liu D."/>
            <person name="Zhang X."/>
            <person name="Ji Z."/>
            <person name="Zhao W."/>
            <person name="Sun Y."/>
            <person name="Zhang Z."/>
            <person name="Bao J."/>
            <person name="Han Y."/>
            <person name="Dong L."/>
            <person name="Ji J."/>
            <person name="Chen P."/>
            <person name="Wu S."/>
            <person name="Liu J."/>
            <person name="Xiao Y."/>
            <person name="Bu D."/>
            <person name="Tan J."/>
            <person name="Yang L."/>
            <person name="Ye C."/>
            <person name="Zhang J."/>
            <person name="Xu J."/>
            <person name="Zhou Y."/>
            <person name="Yu Y."/>
            <person name="Zhang B."/>
            <person name="Zhuang S."/>
            <person name="Wei H."/>
            <person name="Liu B."/>
            <person name="Lei M."/>
            <person name="Yu H."/>
            <person name="Li Y."/>
            <person name="Xu H."/>
            <person name="Wei S."/>
            <person name="He X."/>
            <person name="Fang L."/>
            <person name="Zhang Z."/>
            <person name="Zhang Y."/>
            <person name="Huang X."/>
            <person name="Su Z."/>
            <person name="Tong W."/>
            <person name="Li J."/>
            <person name="Tong Z."/>
            <person name="Li S."/>
            <person name="Ye J."/>
            <person name="Wang L."/>
            <person name="Fang L."/>
            <person name="Lei T."/>
            <person name="Chen C."/>
            <person name="Chen H."/>
            <person name="Xu Z."/>
            <person name="Li H."/>
            <person name="Huang H."/>
            <person name="Zhang F."/>
            <person name="Xu H."/>
            <person name="Li N."/>
            <person name="Zhao C."/>
            <person name="Li S."/>
            <person name="Dong L."/>
            <person name="Huang Y."/>
            <person name="Li L."/>
            <person name="Xi Y."/>
            <person name="Qi Q."/>
            <person name="Li W."/>
            <person name="Zhang B."/>
            <person name="Hu W."/>
            <person name="Zhang Y."/>
            <person name="Tian X."/>
            <person name="Jiao Y."/>
            <person name="Liang X."/>
            <person name="Jin J."/>
            <person name="Gao L."/>
            <person name="Zheng W."/>
            <person name="Hao B."/>
            <person name="Liu S."/>
            <person name="Wang W."/>
            <person name="Yuan L."/>
            <person name="Cao M."/>
            <person name="McDermott J."/>
            <person name="Samudrala R."/>
            <person name="Wang J."/>
            <person name="Wong G.K."/>
            <person name="Yang H."/>
        </authorList>
    </citation>
    <scope>NUCLEOTIDE SEQUENCE [LARGE SCALE GENOMIC DNA]</scope>
    <source>
        <strain evidence="3">cv. 93-11</strain>
    </source>
</reference>
<feature type="region of interest" description="Disordered" evidence="1">
    <location>
        <begin position="179"/>
        <end position="207"/>
    </location>
</feature>
<evidence type="ECO:0000313" key="2">
    <source>
        <dbReference type="EMBL" id="EAY94842.1"/>
    </source>
</evidence>
<name>A2XVI2_ORYSI</name>
<organism evidence="2 3">
    <name type="scientific">Oryza sativa subsp. indica</name>
    <name type="common">Rice</name>
    <dbReference type="NCBI Taxonomy" id="39946"/>
    <lineage>
        <taxon>Eukaryota</taxon>
        <taxon>Viridiplantae</taxon>
        <taxon>Streptophyta</taxon>
        <taxon>Embryophyta</taxon>
        <taxon>Tracheophyta</taxon>
        <taxon>Spermatophyta</taxon>
        <taxon>Magnoliopsida</taxon>
        <taxon>Liliopsida</taxon>
        <taxon>Poales</taxon>
        <taxon>Poaceae</taxon>
        <taxon>BOP clade</taxon>
        <taxon>Oryzoideae</taxon>
        <taxon>Oryzeae</taxon>
        <taxon>Oryzinae</taxon>
        <taxon>Oryza</taxon>
        <taxon>Oryza sativa</taxon>
    </lineage>
</organism>
<protein>
    <submittedName>
        <fullName evidence="2">Uncharacterized protein</fullName>
    </submittedName>
</protein>
<keyword evidence="3" id="KW-1185">Reference proteome</keyword>
<feature type="region of interest" description="Disordered" evidence="1">
    <location>
        <begin position="68"/>
        <end position="103"/>
    </location>
</feature>
<dbReference type="OrthoDB" id="666424at2759"/>
<sequence length="351" mass="37669">MAAFNLTLLVGSRRWFVKNCFSHGQVTVSYAGVPMGEGRVRGGGFCAEPRSEEEAEVSAVARGRQGGHRAAARQPEEAHGGRAAVGGRGVRRRSQAVPQRRRHARLRHALVQGALFSSRRVVGDGRISQPAPNQRAPRRLIGDHGRKPLTLHEGRREAFATPPKSYGRLLGRRRRHRDLPRPARGVDHPAVTLRGLHPSSETGDIRRRGFSGLDGAAARVPRAFNLSLSVDNPRGSTFDVCVGGEAAVLYDGVPLATGLAEGRCVPPGGAWRGAIHAASGGVGLPPELAALMATEKRDEGDVKLEVRLISLNYGWYVRCTPSLVGGAASPIPCTGHILKDQSDGIRRVIRD</sequence>
<dbReference type="EMBL" id="CM000129">
    <property type="protein sequence ID" value="EAY94842.1"/>
    <property type="molecule type" value="Genomic_DNA"/>
</dbReference>
<dbReference type="Proteomes" id="UP000007015">
    <property type="component" value="Chromosome 4"/>
</dbReference>
<proteinExistence type="predicted"/>
<dbReference type="PANTHER" id="PTHR33994">
    <property type="entry name" value="OS04G0515000 PROTEIN"/>
    <property type="match status" value="1"/>
</dbReference>
<dbReference type="Gramene" id="BGIOSGA016754-TA">
    <property type="protein sequence ID" value="BGIOSGA016754-PA"/>
    <property type="gene ID" value="BGIOSGA016754"/>
</dbReference>
<dbReference type="AlphaFoldDB" id="A2XVI2"/>
<accession>A2XVI2</accession>
<evidence type="ECO:0000313" key="3">
    <source>
        <dbReference type="Proteomes" id="UP000007015"/>
    </source>
</evidence>
<gene>
    <name evidence="2" type="ORF">OsI_16634</name>
</gene>